<proteinExistence type="predicted"/>
<reference evidence="2 3" key="1">
    <citation type="journal article" date="2011" name="Nat. Genet.">
        <title>The genome of the mesopolyploid crop species Brassica rapa.</title>
        <authorList>
            <consortium name="Brassica rapa Genome Sequencing Project Consortium"/>
            <person name="Wang X."/>
            <person name="Wang H."/>
            <person name="Wang J."/>
            <person name="Sun R."/>
            <person name="Wu J."/>
            <person name="Liu S."/>
            <person name="Bai Y."/>
            <person name="Mun J.H."/>
            <person name="Bancroft I."/>
            <person name="Cheng F."/>
            <person name="Huang S."/>
            <person name="Li X."/>
            <person name="Hua W."/>
            <person name="Wang J."/>
            <person name="Wang X."/>
            <person name="Freeling M."/>
            <person name="Pires J.C."/>
            <person name="Paterson A.H."/>
            <person name="Chalhoub B."/>
            <person name="Wang B."/>
            <person name="Hayward A."/>
            <person name="Sharpe A.G."/>
            <person name="Park B.S."/>
            <person name="Weisshaar B."/>
            <person name="Liu B."/>
            <person name="Li B."/>
            <person name="Liu B."/>
            <person name="Tong C."/>
            <person name="Song C."/>
            <person name="Duran C."/>
            <person name="Peng C."/>
            <person name="Geng C."/>
            <person name="Koh C."/>
            <person name="Lin C."/>
            <person name="Edwards D."/>
            <person name="Mu D."/>
            <person name="Shen D."/>
            <person name="Soumpourou E."/>
            <person name="Li F."/>
            <person name="Fraser F."/>
            <person name="Conant G."/>
            <person name="Lassalle G."/>
            <person name="King G.J."/>
            <person name="Bonnema G."/>
            <person name="Tang H."/>
            <person name="Wang H."/>
            <person name="Belcram H."/>
            <person name="Zhou H."/>
            <person name="Hirakawa H."/>
            <person name="Abe H."/>
            <person name="Guo H."/>
            <person name="Wang H."/>
            <person name="Jin H."/>
            <person name="Parkin I.A."/>
            <person name="Batley J."/>
            <person name="Kim J.S."/>
            <person name="Just J."/>
            <person name="Li J."/>
            <person name="Xu J."/>
            <person name="Deng J."/>
            <person name="Kim J.A."/>
            <person name="Li J."/>
            <person name="Yu J."/>
            <person name="Meng J."/>
            <person name="Wang J."/>
            <person name="Min J."/>
            <person name="Poulain J."/>
            <person name="Wang J."/>
            <person name="Hatakeyama K."/>
            <person name="Wu K."/>
            <person name="Wang L."/>
            <person name="Fang L."/>
            <person name="Trick M."/>
            <person name="Links M.G."/>
            <person name="Zhao M."/>
            <person name="Jin M."/>
            <person name="Ramchiary N."/>
            <person name="Drou N."/>
            <person name="Berkman P.J."/>
            <person name="Cai Q."/>
            <person name="Huang Q."/>
            <person name="Li R."/>
            <person name="Tabata S."/>
            <person name="Cheng S."/>
            <person name="Zhang S."/>
            <person name="Zhang S."/>
            <person name="Huang S."/>
            <person name="Sato S."/>
            <person name="Sun S."/>
            <person name="Kwon S.J."/>
            <person name="Choi S.R."/>
            <person name="Lee T.H."/>
            <person name="Fan W."/>
            <person name="Zhao X."/>
            <person name="Tan X."/>
            <person name="Xu X."/>
            <person name="Wang Y."/>
            <person name="Qiu Y."/>
            <person name="Yin Y."/>
            <person name="Li Y."/>
            <person name="Du Y."/>
            <person name="Liao Y."/>
            <person name="Lim Y."/>
            <person name="Narusaka Y."/>
            <person name="Wang Y."/>
            <person name="Wang Z."/>
            <person name="Li Z."/>
            <person name="Wang Z."/>
            <person name="Xiong Z."/>
            <person name="Zhang Z."/>
        </authorList>
    </citation>
    <scope>NUCLEOTIDE SEQUENCE [LARGE SCALE GENOMIC DNA]</scope>
    <source>
        <strain evidence="2 3">cv. Chiifu-401-42</strain>
    </source>
</reference>
<accession>M4DWE9</accession>
<evidence type="ECO:0000313" key="3">
    <source>
        <dbReference type="Proteomes" id="UP000011750"/>
    </source>
</evidence>
<organism evidence="2 3">
    <name type="scientific">Brassica campestris</name>
    <name type="common">Field mustard</name>
    <dbReference type="NCBI Taxonomy" id="3711"/>
    <lineage>
        <taxon>Eukaryota</taxon>
        <taxon>Viridiplantae</taxon>
        <taxon>Streptophyta</taxon>
        <taxon>Embryophyta</taxon>
        <taxon>Tracheophyta</taxon>
        <taxon>Spermatophyta</taxon>
        <taxon>Magnoliopsida</taxon>
        <taxon>eudicotyledons</taxon>
        <taxon>Gunneridae</taxon>
        <taxon>Pentapetalae</taxon>
        <taxon>rosids</taxon>
        <taxon>malvids</taxon>
        <taxon>Brassicales</taxon>
        <taxon>Brassicaceae</taxon>
        <taxon>Brassiceae</taxon>
        <taxon>Brassica</taxon>
    </lineage>
</organism>
<reference evidence="2" key="3">
    <citation type="submission" date="2023-03" db="UniProtKB">
        <authorList>
            <consortium name="EnsemblPlants"/>
        </authorList>
    </citation>
    <scope>IDENTIFICATION</scope>
    <source>
        <strain evidence="2">cv. Chiifu-401-42</strain>
    </source>
</reference>
<dbReference type="AlphaFoldDB" id="M4DWE9"/>
<evidence type="ECO:0000313" key="2">
    <source>
        <dbReference type="EnsemblPlants" id="Bra020843.1-P"/>
    </source>
</evidence>
<sequence length="66" mass="7234">MSSSGKLSHKQKGKAVVTTSSPARDVSEDTLEEFESVHREAIMDTGSLNVPQRLLVSESARLHLRV</sequence>
<dbReference type="InParanoid" id="M4DWE9"/>
<evidence type="ECO:0000256" key="1">
    <source>
        <dbReference type="SAM" id="MobiDB-lite"/>
    </source>
</evidence>
<keyword evidence="3" id="KW-1185">Reference proteome</keyword>
<feature type="region of interest" description="Disordered" evidence="1">
    <location>
        <begin position="1"/>
        <end position="32"/>
    </location>
</feature>
<dbReference type="Gramene" id="Bra020843.1">
    <property type="protein sequence ID" value="Bra020843.1-P"/>
    <property type="gene ID" value="Bra020843"/>
</dbReference>
<dbReference type="HOGENOM" id="CLU_2834729_0_0_1"/>
<name>M4DWE9_BRACM</name>
<reference evidence="2 3" key="2">
    <citation type="journal article" date="2018" name="Hortic Res">
        <title>Improved Brassica rapa reference genome by single-molecule sequencing and chromosome conformation capture technologies.</title>
        <authorList>
            <person name="Zhang L."/>
            <person name="Cai X."/>
            <person name="Wu J."/>
            <person name="Liu M."/>
            <person name="Grob S."/>
            <person name="Cheng F."/>
            <person name="Liang J."/>
            <person name="Cai C."/>
            <person name="Liu Z."/>
            <person name="Liu B."/>
            <person name="Wang F."/>
            <person name="Li S."/>
            <person name="Liu F."/>
            <person name="Li X."/>
            <person name="Cheng L."/>
            <person name="Yang W."/>
            <person name="Li M.H."/>
            <person name="Grossniklaus U."/>
            <person name="Zheng H."/>
            <person name="Wang X."/>
        </authorList>
    </citation>
    <scope>NUCLEOTIDE SEQUENCE [LARGE SCALE GENOMIC DNA]</scope>
    <source>
        <strain evidence="2 3">cv. Chiifu-401-42</strain>
    </source>
</reference>
<dbReference type="EnsemblPlants" id="Bra020843.1">
    <property type="protein sequence ID" value="Bra020843.1-P"/>
    <property type="gene ID" value="Bra020843"/>
</dbReference>
<dbReference type="Proteomes" id="UP000011750">
    <property type="component" value="Chromosome A08"/>
</dbReference>
<protein>
    <submittedName>
        <fullName evidence="2">Uncharacterized protein</fullName>
    </submittedName>
</protein>